<evidence type="ECO:0000313" key="3">
    <source>
        <dbReference type="EMBL" id="QRG70212.1"/>
    </source>
</evidence>
<reference evidence="3 4" key="1">
    <citation type="submission" date="2021-01" db="EMBL/GenBank/DDBJ databases">
        <title>Identification of strong promoters based on the transcriptome of Brevibacillus choshinensis.</title>
        <authorList>
            <person name="Yao D."/>
            <person name="Zhang K."/>
            <person name="Wu J."/>
        </authorList>
    </citation>
    <scope>NUCLEOTIDE SEQUENCE [LARGE SCALE GENOMIC DNA]</scope>
    <source>
        <strain evidence="3 4">HPD31-SP3</strain>
    </source>
</reference>
<gene>
    <name evidence="3" type="ORF">JNE38_14475</name>
</gene>
<dbReference type="PANTHER" id="PTHR11365:SF10">
    <property type="entry name" value="HYDANTOINASE_OXOPROLINASE"/>
    <property type="match status" value="1"/>
</dbReference>
<accession>A0ABX7FWM1</accession>
<dbReference type="InterPro" id="IPR002821">
    <property type="entry name" value="Hydantoinase_A"/>
</dbReference>
<dbReference type="RefSeq" id="WP_203357186.1">
    <property type="nucleotide sequence ID" value="NZ_CP069127.1"/>
</dbReference>
<dbReference type="Proteomes" id="UP000596248">
    <property type="component" value="Chromosome"/>
</dbReference>
<dbReference type="InterPro" id="IPR008040">
    <property type="entry name" value="Hydant_A_N"/>
</dbReference>
<evidence type="ECO:0000313" key="4">
    <source>
        <dbReference type="Proteomes" id="UP000596248"/>
    </source>
</evidence>
<evidence type="ECO:0000259" key="1">
    <source>
        <dbReference type="Pfam" id="PF01968"/>
    </source>
</evidence>
<dbReference type="Pfam" id="PF01968">
    <property type="entry name" value="Hydantoinase_A"/>
    <property type="match status" value="1"/>
</dbReference>
<protein>
    <submittedName>
        <fullName evidence="3">Hydantoinase</fullName>
    </submittedName>
</protein>
<dbReference type="Pfam" id="PF05378">
    <property type="entry name" value="Hydant_A_N"/>
    <property type="match status" value="1"/>
</dbReference>
<keyword evidence="4" id="KW-1185">Reference proteome</keyword>
<dbReference type="PANTHER" id="PTHR11365">
    <property type="entry name" value="5-OXOPROLINASE RELATED"/>
    <property type="match status" value="1"/>
</dbReference>
<organism evidence="3 4">
    <name type="scientific">Brevibacillus choshinensis</name>
    <dbReference type="NCBI Taxonomy" id="54911"/>
    <lineage>
        <taxon>Bacteria</taxon>
        <taxon>Bacillati</taxon>
        <taxon>Bacillota</taxon>
        <taxon>Bacilli</taxon>
        <taxon>Bacillales</taxon>
        <taxon>Paenibacillaceae</taxon>
        <taxon>Brevibacillus</taxon>
    </lineage>
</organism>
<dbReference type="InterPro" id="IPR045079">
    <property type="entry name" value="Oxoprolinase-like"/>
</dbReference>
<dbReference type="EMBL" id="CP069127">
    <property type="protein sequence ID" value="QRG70212.1"/>
    <property type="molecule type" value="Genomic_DNA"/>
</dbReference>
<feature type="domain" description="Hydantoinase A/oxoprolinase" evidence="1">
    <location>
        <begin position="198"/>
        <end position="334"/>
    </location>
</feature>
<name>A0ABX7FWM1_BRECH</name>
<evidence type="ECO:0000259" key="2">
    <source>
        <dbReference type="Pfam" id="PF05378"/>
    </source>
</evidence>
<sequence length="466" mass="51231">MADIMYRLGIDVDSETTTGLVMDSLGKIVCCARERTTADLLGGMEQVLQKIGKRQQEVCGSIRQVIIGTDYFANALLEGENLSKVCSIRIGQTPNSIPPLYGGDEALLLAIRPLALHVAGGHELDGSVGKKDPSRQELEDRLLSIRKQGFQAFAITGAFSPVNQEHENQVARWVRELWGDECSITTSHELGSIGFLERENSAILNAALSKLITHSLKGLKCLIRRHHIEASIYFTQNDGSLLSYESALLHPIRTYGSRISNSFRGAALLTELQECVIVDVSRYRVNIGAMEGGFPREKRRNPTIAGVHVNLRMPDITTLSLEATSSVRDDLLDAVYHAIQRFQPRFEPLPIVFVGEGSERIASAFNFPWADVHLPGHYQNASALGACIAPISGSVDRIYWLEERSREETIGLAKKEAVQAAVKAGAALDSVVVQKLETIPLSYMPTKALRVKAKAVGTLNFFEQTH</sequence>
<feature type="domain" description="Hydantoinase/oxoprolinase N-terminal" evidence="2">
    <location>
        <begin position="8"/>
        <end position="176"/>
    </location>
</feature>
<proteinExistence type="predicted"/>